<proteinExistence type="predicted"/>
<protein>
    <recommendedName>
        <fullName evidence="3">Pre-toxin TG domain-containing protein</fullName>
    </recommendedName>
</protein>
<accession>A0ABV2FLD4</accession>
<dbReference type="InterPro" id="IPR027797">
    <property type="entry name" value="PT-TG_dom"/>
</dbReference>
<reference evidence="4 5" key="1">
    <citation type="submission" date="2024-06" db="EMBL/GenBank/DDBJ databases">
        <title>Genomic Encyclopedia of Type Strains, Phase IV (KMG-IV): sequencing the most valuable type-strain genomes for metagenomic binning, comparative biology and taxonomic classification.</title>
        <authorList>
            <person name="Goeker M."/>
        </authorList>
    </citation>
    <scope>NUCLEOTIDE SEQUENCE [LARGE SCALE GENOMIC DNA]</scope>
    <source>
        <strain evidence="4 5">DSM 28303</strain>
    </source>
</reference>
<evidence type="ECO:0000313" key="4">
    <source>
        <dbReference type="EMBL" id="MET3559280.1"/>
    </source>
</evidence>
<dbReference type="Pfam" id="PF14449">
    <property type="entry name" value="PT-TG"/>
    <property type="match status" value="1"/>
</dbReference>
<evidence type="ECO:0000259" key="3">
    <source>
        <dbReference type="Pfam" id="PF14449"/>
    </source>
</evidence>
<dbReference type="Proteomes" id="UP001549122">
    <property type="component" value="Unassembled WGS sequence"/>
</dbReference>
<gene>
    <name evidence="4" type="ORF">ABID29_002430</name>
</gene>
<evidence type="ECO:0000256" key="1">
    <source>
        <dbReference type="ARBA" id="ARBA00004613"/>
    </source>
</evidence>
<name>A0ABV2FLD4_9STRE</name>
<comment type="caution">
    <text evidence="4">The sequence shown here is derived from an EMBL/GenBank/DDBJ whole genome shotgun (WGS) entry which is preliminary data.</text>
</comment>
<dbReference type="RefSeq" id="WP_354366359.1">
    <property type="nucleotide sequence ID" value="NZ_JBEPLO010000045.1"/>
</dbReference>
<organism evidence="4 5">
    <name type="scientific">Streptococcus rupicaprae</name>
    <dbReference type="NCBI Taxonomy" id="759619"/>
    <lineage>
        <taxon>Bacteria</taxon>
        <taxon>Bacillati</taxon>
        <taxon>Bacillota</taxon>
        <taxon>Bacilli</taxon>
        <taxon>Lactobacillales</taxon>
        <taxon>Streptococcaceae</taxon>
        <taxon>Streptococcus</taxon>
    </lineage>
</organism>
<dbReference type="EMBL" id="JBEPLO010000045">
    <property type="protein sequence ID" value="MET3559280.1"/>
    <property type="molecule type" value="Genomic_DNA"/>
</dbReference>
<keyword evidence="2" id="KW-0964">Secreted</keyword>
<evidence type="ECO:0000313" key="5">
    <source>
        <dbReference type="Proteomes" id="UP001549122"/>
    </source>
</evidence>
<keyword evidence="5" id="KW-1185">Reference proteome</keyword>
<evidence type="ECO:0000256" key="2">
    <source>
        <dbReference type="ARBA" id="ARBA00022525"/>
    </source>
</evidence>
<sequence length="107" mass="10832">MVHSTGEITGVYDGYRLVTGTDPVTGAKTSRLAATGWLAASVVPGSKLLKGADTAHDVTKAVGTINRTTSTIKASHAAVTAAKATKGATVGTWVAKGGEVLLTQDEH</sequence>
<feature type="domain" description="Pre-toxin TG" evidence="3">
    <location>
        <begin position="5"/>
        <end position="52"/>
    </location>
</feature>
<comment type="subcellular location">
    <subcellularLocation>
        <location evidence="1">Secreted</location>
    </subcellularLocation>
</comment>